<dbReference type="PROSITE" id="PS50885">
    <property type="entry name" value="HAMP"/>
    <property type="match status" value="1"/>
</dbReference>
<feature type="transmembrane region" description="Helical" evidence="13">
    <location>
        <begin position="52"/>
        <end position="70"/>
    </location>
</feature>
<dbReference type="AlphaFoldDB" id="A0A0D1YFW5"/>
<dbReference type="Gene3D" id="3.30.565.10">
    <property type="entry name" value="Histidine kinase-like ATPase, C-terminal domain"/>
    <property type="match status" value="1"/>
</dbReference>
<dbReference type="OrthoDB" id="335833at2"/>
<proteinExistence type="predicted"/>
<dbReference type="EMBL" id="FNED01000023">
    <property type="protein sequence ID" value="SDJ63744.1"/>
    <property type="molecule type" value="Genomic_DNA"/>
</dbReference>
<keyword evidence="18" id="KW-1185">Reference proteome</keyword>
<dbReference type="SMART" id="SM00304">
    <property type="entry name" value="HAMP"/>
    <property type="match status" value="1"/>
</dbReference>
<keyword evidence="10" id="KW-0902">Two-component regulatory system</keyword>
<dbReference type="GeneID" id="42306987"/>
<accession>A0A0D1YFW5</accession>
<dbReference type="Gene3D" id="1.10.287.130">
    <property type="match status" value="1"/>
</dbReference>
<dbReference type="SUPFAM" id="SSF158472">
    <property type="entry name" value="HAMP domain-like"/>
    <property type="match status" value="1"/>
</dbReference>
<dbReference type="InterPro" id="IPR003594">
    <property type="entry name" value="HATPase_dom"/>
</dbReference>
<dbReference type="FunFam" id="3.30.565.10:FF:000006">
    <property type="entry name" value="Sensor histidine kinase WalK"/>
    <property type="match status" value="1"/>
</dbReference>
<name>A0A0D1YFW5_ANEMI</name>
<dbReference type="RefSeq" id="WP_043064680.1">
    <property type="nucleotide sequence ID" value="NZ_BJOA01000132.1"/>
</dbReference>
<keyword evidence="13" id="KW-1133">Transmembrane helix</keyword>
<evidence type="ECO:0000256" key="9">
    <source>
        <dbReference type="ARBA" id="ARBA00022840"/>
    </source>
</evidence>
<evidence type="ECO:0000259" key="15">
    <source>
        <dbReference type="PROSITE" id="PS50885"/>
    </source>
</evidence>
<dbReference type="CDD" id="cd00082">
    <property type="entry name" value="HisKA"/>
    <property type="match status" value="1"/>
</dbReference>
<dbReference type="CDD" id="cd06225">
    <property type="entry name" value="HAMP"/>
    <property type="match status" value="1"/>
</dbReference>
<dbReference type="GO" id="GO:0016036">
    <property type="term" value="P:cellular response to phosphate starvation"/>
    <property type="evidence" value="ECO:0007669"/>
    <property type="project" value="TreeGrafter"/>
</dbReference>
<dbReference type="PRINTS" id="PR00344">
    <property type="entry name" value="BCTRLSENSOR"/>
</dbReference>
<dbReference type="InterPro" id="IPR036097">
    <property type="entry name" value="HisK_dim/P_sf"/>
</dbReference>
<dbReference type="Proteomes" id="UP000037269">
    <property type="component" value="Unassembled WGS sequence"/>
</dbReference>
<dbReference type="PROSITE" id="PS50109">
    <property type="entry name" value="HIS_KIN"/>
    <property type="match status" value="1"/>
</dbReference>
<comment type="subcellular location">
    <subcellularLocation>
        <location evidence="2">Cell membrane</location>
        <topology evidence="2">Multi-pass membrane protein</topology>
    </subcellularLocation>
</comment>
<dbReference type="CDD" id="cd00075">
    <property type="entry name" value="HATPase"/>
    <property type="match status" value="1"/>
</dbReference>
<dbReference type="SUPFAM" id="SSF47384">
    <property type="entry name" value="Homodimeric domain of signal transducing histidine kinase"/>
    <property type="match status" value="1"/>
</dbReference>
<evidence type="ECO:0000256" key="7">
    <source>
        <dbReference type="ARBA" id="ARBA00022741"/>
    </source>
</evidence>
<gene>
    <name evidence="16" type="ORF">AF333_17640</name>
    <name evidence="17" type="ORF">SAMN04487909_12325</name>
</gene>
<feature type="domain" description="Histidine kinase" evidence="14">
    <location>
        <begin position="143"/>
        <end position="358"/>
    </location>
</feature>
<dbReference type="Gene3D" id="6.10.340.10">
    <property type="match status" value="1"/>
</dbReference>
<keyword evidence="11 13" id="KW-0472">Membrane</keyword>
<dbReference type="SUPFAM" id="SSF55874">
    <property type="entry name" value="ATPase domain of HSP90 chaperone/DNA topoisomerase II/histidine kinase"/>
    <property type="match status" value="1"/>
</dbReference>
<dbReference type="Pfam" id="PF00512">
    <property type="entry name" value="HisKA"/>
    <property type="match status" value="1"/>
</dbReference>
<dbReference type="InterPro" id="IPR005467">
    <property type="entry name" value="His_kinase_dom"/>
</dbReference>
<feature type="coiled-coil region" evidence="12">
    <location>
        <begin position="116"/>
        <end position="143"/>
    </location>
</feature>
<sequence length="359" mass="40638">MRKKRKLFNTMITAYILFTVTVGVTNSIVFYLDDHIGTGILKKESIVLLPGLSLGGLMEMVIFALSVYLYSRWTSKRITGPLEKITDAIQKMREGEFAQRLCFKADYELTLIQEHFNEMVAHLEKTEAEKNKLEQSKQRMLLDLSHDLKTPITTIQGYAMALQMGVVDSPEKQRRYLEMIYNKSIIVTALVEDMFQLATLDSPDLPSAEEQEDLAELVRQIAIAYFDQFEQNKFSLDLKIPTQRVMIRMNRNLLYRALSNLLSNTLKHNPKGTKVALSLTDTHEAILLEVMDNGIGIAEELKESIFQPFVRGDKARTGEGTGLGLAIAKKAVELHGGKLLLKSEPGKTVFEVILPKVRE</sequence>
<dbReference type="GO" id="GO:0005524">
    <property type="term" value="F:ATP binding"/>
    <property type="evidence" value="ECO:0007669"/>
    <property type="project" value="UniProtKB-KW"/>
</dbReference>
<keyword evidence="7" id="KW-0547">Nucleotide-binding</keyword>
<dbReference type="EC" id="2.7.13.3" evidence="3"/>
<evidence type="ECO:0000256" key="3">
    <source>
        <dbReference type="ARBA" id="ARBA00012438"/>
    </source>
</evidence>
<dbReference type="InterPro" id="IPR003660">
    <property type="entry name" value="HAMP_dom"/>
</dbReference>
<dbReference type="Proteomes" id="UP000182836">
    <property type="component" value="Unassembled WGS sequence"/>
</dbReference>
<feature type="transmembrane region" description="Helical" evidence="13">
    <location>
        <begin position="12"/>
        <end position="32"/>
    </location>
</feature>
<evidence type="ECO:0000313" key="19">
    <source>
        <dbReference type="Proteomes" id="UP000182836"/>
    </source>
</evidence>
<feature type="domain" description="HAMP" evidence="15">
    <location>
        <begin position="76"/>
        <end position="128"/>
    </location>
</feature>
<dbReference type="InterPro" id="IPR050351">
    <property type="entry name" value="BphY/WalK/GraS-like"/>
</dbReference>
<evidence type="ECO:0000256" key="1">
    <source>
        <dbReference type="ARBA" id="ARBA00000085"/>
    </source>
</evidence>
<keyword evidence="12" id="KW-0175">Coiled coil</keyword>
<evidence type="ECO:0000256" key="12">
    <source>
        <dbReference type="SAM" id="Coils"/>
    </source>
</evidence>
<dbReference type="InterPro" id="IPR036890">
    <property type="entry name" value="HATPase_C_sf"/>
</dbReference>
<reference evidence="17 19" key="2">
    <citation type="submission" date="2016-10" db="EMBL/GenBank/DDBJ databases">
        <authorList>
            <person name="de Groot N.N."/>
        </authorList>
    </citation>
    <scope>NUCLEOTIDE SEQUENCE [LARGE SCALE GENOMIC DNA]</scope>
    <source>
        <strain evidence="17 19">DSM 2895</strain>
    </source>
</reference>
<dbReference type="Pfam" id="PF00672">
    <property type="entry name" value="HAMP"/>
    <property type="match status" value="1"/>
</dbReference>
<reference evidence="16 18" key="1">
    <citation type="submission" date="2015-07" db="EMBL/GenBank/DDBJ databases">
        <title>Fjat-14205 dsm 2895.</title>
        <authorList>
            <person name="Liu B."/>
            <person name="Wang J."/>
            <person name="Zhu Y."/>
            <person name="Liu G."/>
            <person name="Chen Q."/>
            <person name="Chen Z."/>
            <person name="Lan J."/>
            <person name="Che J."/>
            <person name="Ge C."/>
            <person name="Shi H."/>
            <person name="Pan Z."/>
            <person name="Liu X."/>
        </authorList>
    </citation>
    <scope>NUCLEOTIDE SEQUENCE [LARGE SCALE GENOMIC DNA]</scope>
    <source>
        <strain evidence="16 18">DSM 2895</strain>
    </source>
</reference>
<dbReference type="PANTHER" id="PTHR45453:SF1">
    <property type="entry name" value="PHOSPHATE REGULON SENSOR PROTEIN PHOR"/>
    <property type="match status" value="1"/>
</dbReference>
<keyword evidence="9" id="KW-0067">ATP-binding</keyword>
<protein>
    <recommendedName>
        <fullName evidence="3">histidine kinase</fullName>
        <ecNumber evidence="3">2.7.13.3</ecNumber>
    </recommendedName>
</protein>
<evidence type="ECO:0000256" key="10">
    <source>
        <dbReference type="ARBA" id="ARBA00023012"/>
    </source>
</evidence>
<dbReference type="EMBL" id="LGUG01000004">
    <property type="protein sequence ID" value="KON97027.1"/>
    <property type="molecule type" value="Genomic_DNA"/>
</dbReference>
<dbReference type="Pfam" id="PF02518">
    <property type="entry name" value="HATPase_c"/>
    <property type="match status" value="1"/>
</dbReference>
<evidence type="ECO:0000256" key="8">
    <source>
        <dbReference type="ARBA" id="ARBA00022777"/>
    </source>
</evidence>
<dbReference type="InterPro" id="IPR003661">
    <property type="entry name" value="HisK_dim/P_dom"/>
</dbReference>
<dbReference type="SMART" id="SM00388">
    <property type="entry name" value="HisKA"/>
    <property type="match status" value="1"/>
</dbReference>
<evidence type="ECO:0000313" key="18">
    <source>
        <dbReference type="Proteomes" id="UP000037269"/>
    </source>
</evidence>
<evidence type="ECO:0000313" key="16">
    <source>
        <dbReference type="EMBL" id="KON97027.1"/>
    </source>
</evidence>
<keyword evidence="4" id="KW-1003">Cell membrane</keyword>
<dbReference type="PATRIC" id="fig|47500.8.peg.4845"/>
<evidence type="ECO:0000256" key="4">
    <source>
        <dbReference type="ARBA" id="ARBA00022475"/>
    </source>
</evidence>
<organism evidence="16 18">
    <name type="scientific">Aneurinibacillus migulanus</name>
    <name type="common">Bacillus migulanus</name>
    <dbReference type="NCBI Taxonomy" id="47500"/>
    <lineage>
        <taxon>Bacteria</taxon>
        <taxon>Bacillati</taxon>
        <taxon>Bacillota</taxon>
        <taxon>Bacilli</taxon>
        <taxon>Bacillales</taxon>
        <taxon>Paenibacillaceae</taxon>
        <taxon>Aneurinibacillus group</taxon>
        <taxon>Aneurinibacillus</taxon>
    </lineage>
</organism>
<dbReference type="SMART" id="SM00387">
    <property type="entry name" value="HATPase_c"/>
    <property type="match status" value="1"/>
</dbReference>
<keyword evidence="13" id="KW-0812">Transmembrane</keyword>
<evidence type="ECO:0000259" key="14">
    <source>
        <dbReference type="PROSITE" id="PS50109"/>
    </source>
</evidence>
<evidence type="ECO:0000256" key="11">
    <source>
        <dbReference type="ARBA" id="ARBA00023136"/>
    </source>
</evidence>
<evidence type="ECO:0000313" key="17">
    <source>
        <dbReference type="EMBL" id="SDJ63744.1"/>
    </source>
</evidence>
<keyword evidence="8 17" id="KW-0418">Kinase</keyword>
<evidence type="ECO:0000256" key="2">
    <source>
        <dbReference type="ARBA" id="ARBA00004651"/>
    </source>
</evidence>
<dbReference type="GO" id="GO:0005886">
    <property type="term" value="C:plasma membrane"/>
    <property type="evidence" value="ECO:0007669"/>
    <property type="project" value="UniProtKB-SubCell"/>
</dbReference>
<keyword evidence="5" id="KW-0597">Phosphoprotein</keyword>
<evidence type="ECO:0000256" key="6">
    <source>
        <dbReference type="ARBA" id="ARBA00022679"/>
    </source>
</evidence>
<comment type="catalytic activity">
    <reaction evidence="1">
        <text>ATP + protein L-histidine = ADP + protein N-phospho-L-histidine.</text>
        <dbReference type="EC" id="2.7.13.3"/>
    </reaction>
</comment>
<dbReference type="GO" id="GO:0004721">
    <property type="term" value="F:phosphoprotein phosphatase activity"/>
    <property type="evidence" value="ECO:0007669"/>
    <property type="project" value="TreeGrafter"/>
</dbReference>
<evidence type="ECO:0000256" key="13">
    <source>
        <dbReference type="SAM" id="Phobius"/>
    </source>
</evidence>
<keyword evidence="6" id="KW-0808">Transferase</keyword>
<dbReference type="PANTHER" id="PTHR45453">
    <property type="entry name" value="PHOSPHATE REGULON SENSOR PROTEIN PHOR"/>
    <property type="match status" value="1"/>
</dbReference>
<evidence type="ECO:0000256" key="5">
    <source>
        <dbReference type="ARBA" id="ARBA00022553"/>
    </source>
</evidence>
<dbReference type="GO" id="GO:0000155">
    <property type="term" value="F:phosphorelay sensor kinase activity"/>
    <property type="evidence" value="ECO:0007669"/>
    <property type="project" value="InterPro"/>
</dbReference>
<dbReference type="InterPro" id="IPR004358">
    <property type="entry name" value="Sig_transdc_His_kin-like_C"/>
</dbReference>